<name>A0A8H2VCC0_9SACH</name>
<keyword evidence="4" id="KW-1185">Reference proteome</keyword>
<feature type="compositionally biased region" description="Basic residues" evidence="1">
    <location>
        <begin position="1"/>
        <end position="15"/>
    </location>
</feature>
<feature type="region of interest" description="Disordered" evidence="1">
    <location>
        <begin position="1"/>
        <end position="44"/>
    </location>
</feature>
<proteinExistence type="predicted"/>
<feature type="domain" description="PSP proline-rich" evidence="2">
    <location>
        <begin position="275"/>
        <end position="328"/>
    </location>
</feature>
<dbReference type="OrthoDB" id="10260794at2759"/>
<evidence type="ECO:0000313" key="3">
    <source>
        <dbReference type="EMBL" id="CAB4252661.1"/>
    </source>
</evidence>
<dbReference type="PANTHER" id="PTHR12785:SF6">
    <property type="entry name" value="SPLICING FACTOR 3B SUBUNIT 2"/>
    <property type="match status" value="1"/>
</dbReference>
<dbReference type="PANTHER" id="PTHR12785">
    <property type="entry name" value="SPLICING FACTOR 3B"/>
    <property type="match status" value="1"/>
</dbReference>
<dbReference type="GeneID" id="64855794"/>
<protein>
    <submittedName>
        <fullName evidence="3">Similar to Saccharomyces cerevisiae YMR240C CUS1 Protein required for assembly of U2 snRNP into the spliceosome, forms a complex with Hsh49p and Hsh155p</fullName>
    </submittedName>
</protein>
<dbReference type="InterPro" id="IPR007180">
    <property type="entry name" value="DUF382"/>
</dbReference>
<dbReference type="InterPro" id="IPR006568">
    <property type="entry name" value="PSP_pro-rich"/>
</dbReference>
<dbReference type="InterPro" id="IPR052584">
    <property type="entry name" value="U2_snRNP_Complex_Component"/>
</dbReference>
<dbReference type="AlphaFoldDB" id="A0A8H2VCC0"/>
<dbReference type="EMBL" id="CAEFZW010000002">
    <property type="protein sequence ID" value="CAB4252661.1"/>
    <property type="molecule type" value="Genomic_DNA"/>
</dbReference>
<feature type="compositionally biased region" description="Polar residues" evidence="1">
    <location>
        <begin position="422"/>
        <end position="457"/>
    </location>
</feature>
<feature type="region of interest" description="Disordered" evidence="1">
    <location>
        <begin position="412"/>
        <end position="491"/>
    </location>
</feature>
<accession>A0A8H2VCC0</accession>
<evidence type="ECO:0000313" key="4">
    <source>
        <dbReference type="Proteomes" id="UP000644660"/>
    </source>
</evidence>
<reference evidence="3 4" key="1">
    <citation type="submission" date="2020-05" db="EMBL/GenBank/DDBJ databases">
        <authorList>
            <person name="Casaregola S."/>
            <person name="Devillers H."/>
            <person name="Grondin C."/>
        </authorList>
    </citation>
    <scope>NUCLEOTIDE SEQUENCE [LARGE SCALE GENOMIC DNA]</scope>
    <source>
        <strain evidence="3 4">CLIB 1767</strain>
    </source>
</reference>
<sequence>MARRSGTRKGKKKSIHNVSSNDNKAQIAQLLDTRRQDKNKITKPARDVNLKLEDAFTNVMKKFETKNITPSYKDINHQSKENENEIGHELATVAETNSNKIEDDVEDEKETTGLSKRKQRIMNKPSLSQLKSSVIHPEVIEWYDCDAPYPYTLASIKASKNMVPVPSHWQTKREYLSGRSLLSKKPFELPDIIKMTDIEQMRSTLPTKEDEKSLKELSRARVQVKTGTLDIDYRRTYNIFFKIGAQWKQDLLLPFGDMYYENRNLNDEAQWRKMIKDKVPGKLSTNLRTAMGLEDGQLPPWCMTMNEIGMPPAYAGMQVAGINWDISNLKDGTYAKVTNLPKIGNKNNKSQTKYFGSIISFEKNDPLENVYEKKVKEPEAQTTEEENQPTVVDKITTKINNGTIPLTEFETTQAVPKRSDQINESTNESTNEKSLYTVIETENSGEKSSLTASTTSYKLHGLSKKEKYLTSQERTDNEDQSEEEELQNFKF</sequence>
<feature type="compositionally biased region" description="Basic and acidic residues" evidence="1">
    <location>
        <begin position="32"/>
        <end position="44"/>
    </location>
</feature>
<dbReference type="Pfam" id="PF04046">
    <property type="entry name" value="PSP"/>
    <property type="match status" value="1"/>
</dbReference>
<feature type="compositionally biased region" description="Basic and acidic residues" evidence="1">
    <location>
        <begin position="463"/>
        <end position="477"/>
    </location>
</feature>
<dbReference type="SMART" id="SM00581">
    <property type="entry name" value="PSP"/>
    <property type="match status" value="1"/>
</dbReference>
<feature type="compositionally biased region" description="Polar residues" evidence="1">
    <location>
        <begin position="16"/>
        <end position="26"/>
    </location>
</feature>
<evidence type="ECO:0000256" key="1">
    <source>
        <dbReference type="SAM" id="MobiDB-lite"/>
    </source>
</evidence>
<dbReference type="GO" id="GO:0005634">
    <property type="term" value="C:nucleus"/>
    <property type="evidence" value="ECO:0007669"/>
    <property type="project" value="InterPro"/>
</dbReference>
<feature type="compositionally biased region" description="Acidic residues" evidence="1">
    <location>
        <begin position="478"/>
        <end position="491"/>
    </location>
</feature>
<dbReference type="Proteomes" id="UP000644660">
    <property type="component" value="Unassembled WGS sequence"/>
</dbReference>
<organism evidence="3 4">
    <name type="scientific">Maudiozyma barnettii</name>
    <dbReference type="NCBI Taxonomy" id="61262"/>
    <lineage>
        <taxon>Eukaryota</taxon>
        <taxon>Fungi</taxon>
        <taxon>Dikarya</taxon>
        <taxon>Ascomycota</taxon>
        <taxon>Saccharomycotina</taxon>
        <taxon>Saccharomycetes</taxon>
        <taxon>Saccharomycetales</taxon>
        <taxon>Saccharomycetaceae</taxon>
        <taxon>Maudiozyma</taxon>
    </lineage>
</organism>
<evidence type="ECO:0000259" key="2">
    <source>
        <dbReference type="SMART" id="SM00581"/>
    </source>
</evidence>
<dbReference type="Pfam" id="PF04037">
    <property type="entry name" value="DUF382"/>
    <property type="match status" value="1"/>
</dbReference>
<dbReference type="RefSeq" id="XP_041404699.1">
    <property type="nucleotide sequence ID" value="XM_041548765.1"/>
</dbReference>
<gene>
    <name evidence="3" type="ORF">KABA2_02S01474</name>
</gene>
<comment type="caution">
    <text evidence="3">The sequence shown here is derived from an EMBL/GenBank/DDBJ whole genome shotgun (WGS) entry which is preliminary data.</text>
</comment>